<evidence type="ECO:0000259" key="7">
    <source>
        <dbReference type="Pfam" id="PF06271"/>
    </source>
</evidence>
<keyword evidence="9" id="KW-1185">Reference proteome</keyword>
<evidence type="ECO:0000313" key="8">
    <source>
        <dbReference type="EMBL" id="PSR56477.1"/>
    </source>
</evidence>
<keyword evidence="2" id="KW-1003">Cell membrane</keyword>
<reference evidence="8 9" key="1">
    <citation type="submission" date="2018-03" db="EMBL/GenBank/DDBJ databases">
        <title>Adhaeribacter sp. HMF7605 Genome sequencing and assembly.</title>
        <authorList>
            <person name="Kang H."/>
            <person name="Kang J."/>
            <person name="Cha I."/>
            <person name="Kim H."/>
            <person name="Joh K."/>
        </authorList>
    </citation>
    <scope>NUCLEOTIDE SEQUENCE [LARGE SCALE GENOMIC DNA]</scope>
    <source>
        <strain evidence="8 9">HMF7605</strain>
    </source>
</reference>
<gene>
    <name evidence="8" type="ORF">AHMF7605_24765</name>
</gene>
<feature type="domain" description="RDD" evidence="7">
    <location>
        <begin position="12"/>
        <end position="128"/>
    </location>
</feature>
<sequence length="136" mass="15397">MARKKFTSATFPSLRRRFASYFIDLFIIIGAFMLVGYVIDLVGSVPGWLRGSILIFTLFLYDPIFISLFGGTIGHQLLDMRVIHVKSSGNLNFGLAVLRFVVKVLLGWLSFLTIMFNPERRAIHDIISDSLVIKLN</sequence>
<keyword evidence="3 6" id="KW-0812">Transmembrane</keyword>
<evidence type="ECO:0000256" key="3">
    <source>
        <dbReference type="ARBA" id="ARBA00022692"/>
    </source>
</evidence>
<protein>
    <submittedName>
        <fullName evidence="8">RDD family protein</fullName>
    </submittedName>
</protein>
<evidence type="ECO:0000313" key="9">
    <source>
        <dbReference type="Proteomes" id="UP000240357"/>
    </source>
</evidence>
<comment type="caution">
    <text evidence="8">The sequence shown here is derived from an EMBL/GenBank/DDBJ whole genome shotgun (WGS) entry which is preliminary data.</text>
</comment>
<evidence type="ECO:0000256" key="2">
    <source>
        <dbReference type="ARBA" id="ARBA00022475"/>
    </source>
</evidence>
<dbReference type="GO" id="GO:0005886">
    <property type="term" value="C:plasma membrane"/>
    <property type="evidence" value="ECO:0007669"/>
    <property type="project" value="UniProtKB-SubCell"/>
</dbReference>
<dbReference type="InterPro" id="IPR010432">
    <property type="entry name" value="RDD"/>
</dbReference>
<name>A0A2T2YLV8_9BACT</name>
<keyword evidence="5 6" id="KW-0472">Membrane</keyword>
<feature type="transmembrane region" description="Helical" evidence="6">
    <location>
        <begin position="91"/>
        <end position="111"/>
    </location>
</feature>
<dbReference type="Proteomes" id="UP000240357">
    <property type="component" value="Unassembled WGS sequence"/>
</dbReference>
<dbReference type="EMBL" id="PYFT01000001">
    <property type="protein sequence ID" value="PSR56477.1"/>
    <property type="molecule type" value="Genomic_DNA"/>
</dbReference>
<dbReference type="PANTHER" id="PTHR36115">
    <property type="entry name" value="PROLINE-RICH ANTIGEN HOMOLOG-RELATED"/>
    <property type="match status" value="1"/>
</dbReference>
<evidence type="ECO:0000256" key="5">
    <source>
        <dbReference type="ARBA" id="ARBA00023136"/>
    </source>
</evidence>
<dbReference type="PANTHER" id="PTHR36115:SF4">
    <property type="entry name" value="MEMBRANE PROTEIN"/>
    <property type="match status" value="1"/>
</dbReference>
<accession>A0A2T2YLV8</accession>
<keyword evidence="4 6" id="KW-1133">Transmembrane helix</keyword>
<dbReference type="InterPro" id="IPR051791">
    <property type="entry name" value="Pra-immunoreactive"/>
</dbReference>
<evidence type="ECO:0000256" key="6">
    <source>
        <dbReference type="SAM" id="Phobius"/>
    </source>
</evidence>
<dbReference type="Pfam" id="PF06271">
    <property type="entry name" value="RDD"/>
    <property type="match status" value="1"/>
</dbReference>
<comment type="subcellular location">
    <subcellularLocation>
        <location evidence="1">Cell membrane</location>
        <topology evidence="1">Multi-pass membrane protein</topology>
    </subcellularLocation>
</comment>
<proteinExistence type="predicted"/>
<organism evidence="8 9">
    <name type="scientific">Adhaeribacter arboris</name>
    <dbReference type="NCBI Taxonomy" id="2072846"/>
    <lineage>
        <taxon>Bacteria</taxon>
        <taxon>Pseudomonadati</taxon>
        <taxon>Bacteroidota</taxon>
        <taxon>Cytophagia</taxon>
        <taxon>Cytophagales</taxon>
        <taxon>Hymenobacteraceae</taxon>
        <taxon>Adhaeribacter</taxon>
    </lineage>
</organism>
<dbReference type="OrthoDB" id="982116at2"/>
<dbReference type="AlphaFoldDB" id="A0A2T2YLV8"/>
<feature type="transmembrane region" description="Helical" evidence="6">
    <location>
        <begin position="51"/>
        <end position="70"/>
    </location>
</feature>
<evidence type="ECO:0000256" key="1">
    <source>
        <dbReference type="ARBA" id="ARBA00004651"/>
    </source>
</evidence>
<feature type="transmembrane region" description="Helical" evidence="6">
    <location>
        <begin position="21"/>
        <end position="39"/>
    </location>
</feature>
<evidence type="ECO:0000256" key="4">
    <source>
        <dbReference type="ARBA" id="ARBA00022989"/>
    </source>
</evidence>
<dbReference type="RefSeq" id="WP_106932654.1">
    <property type="nucleotide sequence ID" value="NZ_PYFT01000001.1"/>
</dbReference>